<reference evidence="3 4" key="1">
    <citation type="submission" date="2020-05" db="EMBL/GenBank/DDBJ databases">
        <title>Identification and distribution of gene clusters putatively required for synthesis of sphingolipid metabolism inhibitors in phylogenetically diverse species of the filamentous fungus Fusarium.</title>
        <authorList>
            <person name="Kim H.-S."/>
            <person name="Busman M."/>
            <person name="Brown D.W."/>
            <person name="Divon H."/>
            <person name="Uhlig S."/>
            <person name="Proctor R.H."/>
        </authorList>
    </citation>
    <scope>NUCLEOTIDE SEQUENCE [LARGE SCALE GENOMIC DNA]</scope>
    <source>
        <strain evidence="3 4">NRRL 20693</strain>
    </source>
</reference>
<name>A0A8H5WHI5_FUSHE</name>
<dbReference type="EMBL" id="JAAGWQ010000199">
    <property type="protein sequence ID" value="KAF5660226.1"/>
    <property type="molecule type" value="Genomic_DNA"/>
</dbReference>
<evidence type="ECO:0000259" key="2">
    <source>
        <dbReference type="Pfam" id="PF01370"/>
    </source>
</evidence>
<dbReference type="InterPro" id="IPR001509">
    <property type="entry name" value="Epimerase_deHydtase"/>
</dbReference>
<evidence type="ECO:0000313" key="3">
    <source>
        <dbReference type="EMBL" id="KAF5660226.1"/>
    </source>
</evidence>
<dbReference type="OrthoDB" id="2130169at2759"/>
<feature type="compositionally biased region" description="Polar residues" evidence="1">
    <location>
        <begin position="358"/>
        <end position="367"/>
    </location>
</feature>
<comment type="caution">
    <text evidence="3">The sequence shown here is derived from an EMBL/GenBank/DDBJ whole genome shotgun (WGS) entry which is preliminary data.</text>
</comment>
<dbReference type="Pfam" id="PF01370">
    <property type="entry name" value="Epimerase"/>
    <property type="match status" value="1"/>
</dbReference>
<organism evidence="3 4">
    <name type="scientific">Fusarium heterosporum</name>
    <dbReference type="NCBI Taxonomy" id="42747"/>
    <lineage>
        <taxon>Eukaryota</taxon>
        <taxon>Fungi</taxon>
        <taxon>Dikarya</taxon>
        <taxon>Ascomycota</taxon>
        <taxon>Pezizomycotina</taxon>
        <taxon>Sordariomycetes</taxon>
        <taxon>Hypocreomycetidae</taxon>
        <taxon>Hypocreales</taxon>
        <taxon>Nectriaceae</taxon>
        <taxon>Fusarium</taxon>
        <taxon>Fusarium heterosporum species complex</taxon>
    </lineage>
</organism>
<dbReference type="GO" id="GO:0005737">
    <property type="term" value="C:cytoplasm"/>
    <property type="evidence" value="ECO:0007669"/>
    <property type="project" value="TreeGrafter"/>
</dbReference>
<evidence type="ECO:0000313" key="4">
    <source>
        <dbReference type="Proteomes" id="UP000567885"/>
    </source>
</evidence>
<dbReference type="GO" id="GO:0004029">
    <property type="term" value="F:aldehyde dehydrogenase (NAD+) activity"/>
    <property type="evidence" value="ECO:0007669"/>
    <property type="project" value="TreeGrafter"/>
</dbReference>
<dbReference type="AlphaFoldDB" id="A0A8H5WHI5"/>
<dbReference type="Proteomes" id="UP000567885">
    <property type="component" value="Unassembled WGS sequence"/>
</dbReference>
<evidence type="ECO:0000256" key="1">
    <source>
        <dbReference type="SAM" id="MobiDB-lite"/>
    </source>
</evidence>
<feature type="domain" description="NAD-dependent epimerase/dehydratase" evidence="2">
    <location>
        <begin position="4"/>
        <end position="240"/>
    </location>
</feature>
<dbReference type="Gene3D" id="3.40.50.720">
    <property type="entry name" value="NAD(P)-binding Rossmann-like Domain"/>
    <property type="match status" value="1"/>
</dbReference>
<dbReference type="PANTHER" id="PTHR48079:SF8">
    <property type="entry name" value="NAD(P)-BINDING DOMAIN-CONTAINING PROTEIN"/>
    <property type="match status" value="1"/>
</dbReference>
<proteinExistence type="predicted"/>
<dbReference type="InterPro" id="IPR051783">
    <property type="entry name" value="NAD(P)-dependent_oxidoreduct"/>
</dbReference>
<protein>
    <submittedName>
        <fullName evidence="3">Nucleoside diphosphate sugar epimerase</fullName>
    </submittedName>
</protein>
<dbReference type="PANTHER" id="PTHR48079">
    <property type="entry name" value="PROTEIN YEEZ"/>
    <property type="match status" value="1"/>
</dbReference>
<dbReference type="SUPFAM" id="SSF51735">
    <property type="entry name" value="NAD(P)-binding Rossmann-fold domains"/>
    <property type="match status" value="1"/>
</dbReference>
<accession>A0A8H5WHI5</accession>
<keyword evidence="4" id="KW-1185">Reference proteome</keyword>
<gene>
    <name evidence="3" type="ORF">FHETE_9055</name>
</gene>
<feature type="region of interest" description="Disordered" evidence="1">
    <location>
        <begin position="346"/>
        <end position="367"/>
    </location>
</feature>
<feature type="compositionally biased region" description="Basic and acidic residues" evidence="1">
    <location>
        <begin position="348"/>
        <end position="357"/>
    </location>
</feature>
<dbReference type="InterPro" id="IPR036291">
    <property type="entry name" value="NAD(P)-bd_dom_sf"/>
</dbReference>
<sequence>MTKIFLTGASGYIGGDILHLLLESHPEYKVRALVRDASKGKAIIKKYGQVEIVDGGLDDTDIIAQEAKDADIVVHLAATGHLKSVETIFESLSNKSKDSKSPYYIQISGASALAAGELEDKSRVFGSGSDVIYNDLTGVDAIKSHIKQYPSRAVDNYIFSVAEQESPVKIALVVPPIIYGQGRGPGNQRSMQIPDLASAVLKRGRGLRVGSGESRWGNIHIADLSSLFLLLIEKAAEGNQDDNIWGAEGVFFTGAGELSFHEISRRITIAAHDFNLISSDKVDEVDAEEIDRLIPRGSVLLGTNARSGAQRAETILGWKPEHESLEDHIPQAVIQEARALGMKGKYPKSFENDDHANRSVTVEQWRG</sequence>